<comment type="caution">
    <text evidence="9">The sequence shown here is derived from an EMBL/GenBank/DDBJ whole genome shotgun (WGS) entry which is preliminary data.</text>
</comment>
<keyword evidence="3" id="KW-0813">Transport</keyword>
<dbReference type="Gene3D" id="1.20.1530.20">
    <property type="match status" value="1"/>
</dbReference>
<accession>A0ABV2IUC8</accession>
<keyword evidence="6 7" id="KW-0472">Membrane</keyword>
<feature type="transmembrane region" description="Helical" evidence="7">
    <location>
        <begin position="321"/>
        <end position="339"/>
    </location>
</feature>
<evidence type="ECO:0000256" key="2">
    <source>
        <dbReference type="ARBA" id="ARBA00005551"/>
    </source>
</evidence>
<evidence type="ECO:0000256" key="5">
    <source>
        <dbReference type="ARBA" id="ARBA00022989"/>
    </source>
</evidence>
<evidence type="ECO:0000256" key="4">
    <source>
        <dbReference type="ARBA" id="ARBA00022692"/>
    </source>
</evidence>
<feature type="transmembrane region" description="Helical" evidence="7">
    <location>
        <begin position="31"/>
        <end position="50"/>
    </location>
</feature>
<evidence type="ECO:0000256" key="1">
    <source>
        <dbReference type="ARBA" id="ARBA00004141"/>
    </source>
</evidence>
<evidence type="ECO:0000256" key="7">
    <source>
        <dbReference type="SAM" id="Phobius"/>
    </source>
</evidence>
<dbReference type="PANTHER" id="PTHR42751:SF3">
    <property type="entry name" value="SODIUM_GLUTAMATE SYMPORTER"/>
    <property type="match status" value="1"/>
</dbReference>
<comment type="similarity">
    <text evidence="2">Belongs to the monovalent cation:proton antiporter 2 (CPA2) transporter (TC 2.A.37) family.</text>
</comment>
<protein>
    <submittedName>
        <fullName evidence="9">CPA2 family monovalent cation:H+ antiporter-2</fullName>
    </submittedName>
</protein>
<feature type="transmembrane region" description="Helical" evidence="7">
    <location>
        <begin position="112"/>
        <end position="135"/>
    </location>
</feature>
<evidence type="ECO:0000313" key="10">
    <source>
        <dbReference type="Proteomes" id="UP001549047"/>
    </source>
</evidence>
<feature type="transmembrane region" description="Helical" evidence="7">
    <location>
        <begin position="57"/>
        <end position="75"/>
    </location>
</feature>
<dbReference type="EMBL" id="JBEPMB010000001">
    <property type="protein sequence ID" value="MET3612090.1"/>
    <property type="molecule type" value="Genomic_DNA"/>
</dbReference>
<evidence type="ECO:0000256" key="3">
    <source>
        <dbReference type="ARBA" id="ARBA00022448"/>
    </source>
</evidence>
<dbReference type="Proteomes" id="UP001549047">
    <property type="component" value="Unassembled WGS sequence"/>
</dbReference>
<keyword evidence="4 7" id="KW-0812">Transmembrane</keyword>
<feature type="transmembrane region" description="Helical" evidence="7">
    <location>
        <begin position="243"/>
        <end position="261"/>
    </location>
</feature>
<organism evidence="9 10">
    <name type="scientific">Rhizobium aquaticum</name>
    <dbReference type="NCBI Taxonomy" id="1549636"/>
    <lineage>
        <taxon>Bacteria</taxon>
        <taxon>Pseudomonadati</taxon>
        <taxon>Pseudomonadota</taxon>
        <taxon>Alphaproteobacteria</taxon>
        <taxon>Hyphomicrobiales</taxon>
        <taxon>Rhizobiaceae</taxon>
        <taxon>Rhizobium/Agrobacterium group</taxon>
        <taxon>Rhizobium</taxon>
    </lineage>
</organism>
<dbReference type="RefSeq" id="WP_354554677.1">
    <property type="nucleotide sequence ID" value="NZ_JBEPMB010000001.1"/>
</dbReference>
<comment type="subcellular location">
    <subcellularLocation>
        <location evidence="1">Membrane</location>
        <topology evidence="1">Multi-pass membrane protein</topology>
    </subcellularLocation>
</comment>
<reference evidence="9 10" key="1">
    <citation type="submission" date="2024-06" db="EMBL/GenBank/DDBJ databases">
        <title>Genomic Encyclopedia of Type Strains, Phase IV (KMG-IV): sequencing the most valuable type-strain genomes for metagenomic binning, comparative biology and taxonomic classification.</title>
        <authorList>
            <person name="Goeker M."/>
        </authorList>
    </citation>
    <scope>NUCLEOTIDE SEQUENCE [LARGE SCALE GENOMIC DNA]</scope>
    <source>
        <strain evidence="9 10">DSM 29780</strain>
    </source>
</reference>
<feature type="domain" description="Cation/H+ exchanger transmembrane" evidence="8">
    <location>
        <begin position="41"/>
        <end position="402"/>
    </location>
</feature>
<proteinExistence type="inferred from homology"/>
<feature type="transmembrane region" description="Helical" evidence="7">
    <location>
        <begin position="141"/>
        <end position="160"/>
    </location>
</feature>
<keyword evidence="10" id="KW-1185">Reference proteome</keyword>
<feature type="transmembrane region" description="Helical" evidence="7">
    <location>
        <begin position="205"/>
        <end position="223"/>
    </location>
</feature>
<feature type="transmembrane region" description="Helical" evidence="7">
    <location>
        <begin position="296"/>
        <end position="315"/>
    </location>
</feature>
<evidence type="ECO:0000259" key="8">
    <source>
        <dbReference type="Pfam" id="PF00999"/>
    </source>
</evidence>
<dbReference type="PANTHER" id="PTHR42751">
    <property type="entry name" value="SODIUM/HYDROGEN EXCHANGER FAMILY/TRKA DOMAIN PROTEIN"/>
    <property type="match status" value="1"/>
</dbReference>
<feature type="transmembrane region" description="Helical" evidence="7">
    <location>
        <begin position="172"/>
        <end position="193"/>
    </location>
</feature>
<evidence type="ECO:0000256" key="6">
    <source>
        <dbReference type="ARBA" id="ARBA00023136"/>
    </source>
</evidence>
<dbReference type="InterPro" id="IPR006153">
    <property type="entry name" value="Cation/H_exchanger_TM"/>
</dbReference>
<dbReference type="Pfam" id="PF00999">
    <property type="entry name" value="Na_H_Exchanger"/>
    <property type="match status" value="1"/>
</dbReference>
<feature type="transmembrane region" description="Helical" evidence="7">
    <location>
        <begin position="81"/>
        <end position="100"/>
    </location>
</feature>
<feature type="transmembrane region" description="Helical" evidence="7">
    <location>
        <begin position="382"/>
        <end position="402"/>
    </location>
</feature>
<sequence>MRFPLGESKEAGLDDIITGSIEAAPGYHGSALTAIALVVAVAAILGLCFMRLRQPPLVGFIVAGVALGPTGVGLISSNESVSLLAEMGVVVLLFFIGMELSIKAFILTLRQALTVAGGQLLAAMLAGGAIVLVTGAGPEEAVIMGFIIALSSTVVAMKMLEDMGVLRGEAGRIAVGVLIAQDIAVVPMLIFVSSLSGGGGQVGEVAVKMLVAVGLLGFILWWFGGHKKIRVPFAEEIAEKTELLALGALAVCFAAAAISGLAGLSPVYGAFLAGIVTGNSTLRSRVIPVIEPIQSVLVVVFFLSIGLLIDLSFIRANLFEVLAASIIVIAAKSVLNIFLIRKTGFSTETALIAGLSMAQIGEFSFVLASAGHATGVLGNDLYRLSIAVTAVSLLVSPIWVGVMHRLESVASQGMETYREALAAAYAHELYEVHRGTAAFSRFTHGAHVRYRALRLAIYHRKAVKRKQT</sequence>
<evidence type="ECO:0000313" key="9">
    <source>
        <dbReference type="EMBL" id="MET3612090.1"/>
    </source>
</evidence>
<keyword evidence="5 7" id="KW-1133">Transmembrane helix</keyword>
<gene>
    <name evidence="9" type="ORF">ABID16_000395</name>
</gene>
<dbReference type="InterPro" id="IPR038770">
    <property type="entry name" value="Na+/solute_symporter_sf"/>
</dbReference>
<name>A0ABV2IUC8_9HYPH</name>